<reference evidence="1 2" key="1">
    <citation type="journal article" date="2016" name="Nat. Commun.">
        <title>Thousands of microbial genomes shed light on interconnected biogeochemical processes in an aquifer system.</title>
        <authorList>
            <person name="Anantharaman K."/>
            <person name="Brown C.T."/>
            <person name="Hug L.A."/>
            <person name="Sharon I."/>
            <person name="Castelle C.J."/>
            <person name="Probst A.J."/>
            <person name="Thomas B.C."/>
            <person name="Singh A."/>
            <person name="Wilkins M.J."/>
            <person name="Karaoz U."/>
            <person name="Brodie E.L."/>
            <person name="Williams K.H."/>
            <person name="Hubbard S.S."/>
            <person name="Banfield J.F."/>
        </authorList>
    </citation>
    <scope>NUCLEOTIDE SEQUENCE [LARGE SCALE GENOMIC DNA]</scope>
</reference>
<accession>A0A1F6LGZ5</accession>
<organism evidence="1 2">
    <name type="scientific">Candidatus Magasanikbacteria bacterium RIFCSPHIGHO2_01_FULL_33_34</name>
    <dbReference type="NCBI Taxonomy" id="1798671"/>
    <lineage>
        <taxon>Bacteria</taxon>
        <taxon>Candidatus Magasanikiibacteriota</taxon>
    </lineage>
</organism>
<dbReference type="Proteomes" id="UP000177067">
    <property type="component" value="Unassembled WGS sequence"/>
</dbReference>
<gene>
    <name evidence="1" type="ORF">A2725_03085</name>
</gene>
<name>A0A1F6LGZ5_9BACT</name>
<dbReference type="EMBL" id="MFPS01000009">
    <property type="protein sequence ID" value="OGH58657.1"/>
    <property type="molecule type" value="Genomic_DNA"/>
</dbReference>
<dbReference type="AlphaFoldDB" id="A0A1F6LGZ5"/>
<evidence type="ECO:0000313" key="2">
    <source>
        <dbReference type="Proteomes" id="UP000177067"/>
    </source>
</evidence>
<proteinExistence type="predicted"/>
<evidence type="ECO:0000313" key="1">
    <source>
        <dbReference type="EMBL" id="OGH58657.1"/>
    </source>
</evidence>
<sequence>MVNKKTHNPATGKYYALRERTTKNGKKGQISGLYKINKEARIAKSIKKKFGPVIKKLGST</sequence>
<evidence type="ECO:0008006" key="3">
    <source>
        <dbReference type="Google" id="ProtNLM"/>
    </source>
</evidence>
<comment type="caution">
    <text evidence="1">The sequence shown here is derived from an EMBL/GenBank/DDBJ whole genome shotgun (WGS) entry which is preliminary data.</text>
</comment>
<protein>
    <recommendedName>
        <fullName evidence="3">50S ribosomal protein L33</fullName>
    </recommendedName>
</protein>